<comment type="catalytic activity">
    <reaction evidence="15 17">
        <text>DNA(n) + a 2'-deoxyribonucleoside 5'-triphosphate = DNA(n+1) + diphosphate</text>
        <dbReference type="Rhea" id="RHEA:22508"/>
        <dbReference type="Rhea" id="RHEA-COMP:17339"/>
        <dbReference type="Rhea" id="RHEA-COMP:17340"/>
        <dbReference type="ChEBI" id="CHEBI:33019"/>
        <dbReference type="ChEBI" id="CHEBI:61560"/>
        <dbReference type="ChEBI" id="CHEBI:173112"/>
        <dbReference type="EC" id="2.7.7.7"/>
    </reaction>
</comment>
<dbReference type="PRINTS" id="PR00868">
    <property type="entry name" value="DNAPOLI"/>
</dbReference>
<dbReference type="PROSITE" id="PS00447">
    <property type="entry name" value="DNA_POLYMERASE_A"/>
    <property type="match status" value="1"/>
</dbReference>
<dbReference type="InterPro" id="IPR019760">
    <property type="entry name" value="DNA-dir_DNA_pol_A_CS"/>
</dbReference>
<keyword evidence="5 17" id="KW-0808">Transferase</keyword>
<dbReference type="Gene3D" id="3.30.420.10">
    <property type="entry name" value="Ribonuclease H-like superfamily/Ribonuclease H"/>
    <property type="match status" value="1"/>
</dbReference>
<dbReference type="InterPro" id="IPR002421">
    <property type="entry name" value="5-3_exonuclease"/>
</dbReference>
<dbReference type="SMART" id="SM00474">
    <property type="entry name" value="35EXOc"/>
    <property type="match status" value="1"/>
</dbReference>
<dbReference type="InterPro" id="IPR020046">
    <property type="entry name" value="5-3_exonucl_a-hlix_arch_N"/>
</dbReference>
<evidence type="ECO:0000256" key="5">
    <source>
        <dbReference type="ARBA" id="ARBA00022679"/>
    </source>
</evidence>
<dbReference type="GO" id="GO:0006302">
    <property type="term" value="P:double-strand break repair"/>
    <property type="evidence" value="ECO:0007669"/>
    <property type="project" value="TreeGrafter"/>
</dbReference>
<dbReference type="GO" id="GO:0003677">
    <property type="term" value="F:DNA binding"/>
    <property type="evidence" value="ECO:0007669"/>
    <property type="project" value="UniProtKB-UniRule"/>
</dbReference>
<dbReference type="Gene3D" id="1.10.150.20">
    <property type="entry name" value="5' to 3' exonuclease, C-terminal subdomain"/>
    <property type="match status" value="2"/>
</dbReference>
<evidence type="ECO:0000256" key="8">
    <source>
        <dbReference type="ARBA" id="ARBA00022722"/>
    </source>
</evidence>
<dbReference type="Pfam" id="PF01612">
    <property type="entry name" value="DNA_pol_A_exo1"/>
    <property type="match status" value="1"/>
</dbReference>
<dbReference type="SUPFAM" id="SSF56672">
    <property type="entry name" value="DNA/RNA polymerases"/>
    <property type="match status" value="1"/>
</dbReference>
<evidence type="ECO:0000259" key="19">
    <source>
        <dbReference type="SMART" id="SM00475"/>
    </source>
</evidence>
<comment type="caution">
    <text evidence="21">The sequence shown here is derived from an EMBL/GenBank/DDBJ whole genome shotgun (WGS) entry which is preliminary data.</text>
</comment>
<dbReference type="FunFam" id="1.10.150.20:FF:000002">
    <property type="entry name" value="DNA polymerase I"/>
    <property type="match status" value="1"/>
</dbReference>
<accession>A0A356LCD0</accession>
<dbReference type="Proteomes" id="UP000264036">
    <property type="component" value="Unassembled WGS sequence"/>
</dbReference>
<keyword evidence="11 17" id="KW-0269">Exonuclease</keyword>
<dbReference type="SUPFAM" id="SSF53098">
    <property type="entry name" value="Ribonuclease H-like"/>
    <property type="match status" value="1"/>
</dbReference>
<dbReference type="InterPro" id="IPR029060">
    <property type="entry name" value="PIN-like_dom_sf"/>
</dbReference>
<dbReference type="Pfam" id="PF02739">
    <property type="entry name" value="5_3_exonuc_N"/>
    <property type="match status" value="1"/>
</dbReference>
<evidence type="ECO:0000256" key="7">
    <source>
        <dbReference type="ARBA" id="ARBA00022705"/>
    </source>
</evidence>
<dbReference type="InterPro" id="IPR002298">
    <property type="entry name" value="DNA_polymerase_A"/>
</dbReference>
<feature type="domain" description="3'-5' exonuclease" evidence="18">
    <location>
        <begin position="310"/>
        <end position="496"/>
    </location>
</feature>
<dbReference type="FunFam" id="3.40.50.1010:FF:000001">
    <property type="entry name" value="DNA polymerase I"/>
    <property type="match status" value="1"/>
</dbReference>
<dbReference type="Pfam" id="PF00476">
    <property type="entry name" value="DNA_pol_A"/>
    <property type="match status" value="1"/>
</dbReference>
<dbReference type="FunFam" id="1.10.150.20:FF:000003">
    <property type="entry name" value="DNA polymerase I"/>
    <property type="match status" value="1"/>
</dbReference>
<dbReference type="EMBL" id="DOEK01000007">
    <property type="protein sequence ID" value="HBP28660.1"/>
    <property type="molecule type" value="Genomic_DNA"/>
</dbReference>
<dbReference type="InterPro" id="IPR036397">
    <property type="entry name" value="RNaseH_sf"/>
</dbReference>
<evidence type="ECO:0000256" key="1">
    <source>
        <dbReference type="ARBA" id="ARBA00007705"/>
    </source>
</evidence>
<dbReference type="CDD" id="cd09898">
    <property type="entry name" value="H3TH_53EXO"/>
    <property type="match status" value="1"/>
</dbReference>
<dbReference type="InterPro" id="IPR012337">
    <property type="entry name" value="RNaseH-like_sf"/>
</dbReference>
<dbReference type="InterPro" id="IPR018320">
    <property type="entry name" value="DNA_polymerase_1"/>
</dbReference>
<feature type="domain" description="5'-3' exonuclease" evidence="19">
    <location>
        <begin position="2"/>
        <end position="260"/>
    </location>
</feature>
<dbReference type="SUPFAM" id="SSF88723">
    <property type="entry name" value="PIN domain-like"/>
    <property type="match status" value="1"/>
</dbReference>
<dbReference type="FunFam" id="1.20.1060.10:FF:000001">
    <property type="entry name" value="DNA polymerase I"/>
    <property type="match status" value="1"/>
</dbReference>
<keyword evidence="14 17" id="KW-0234">DNA repair</keyword>
<dbReference type="Gene3D" id="3.30.70.370">
    <property type="match status" value="1"/>
</dbReference>
<keyword evidence="10 17" id="KW-0378">Hydrolase</keyword>
<evidence type="ECO:0000256" key="15">
    <source>
        <dbReference type="ARBA" id="ARBA00049244"/>
    </source>
</evidence>
<evidence type="ECO:0000259" key="18">
    <source>
        <dbReference type="SMART" id="SM00474"/>
    </source>
</evidence>
<evidence type="ECO:0000256" key="17">
    <source>
        <dbReference type="RuleBase" id="RU004460"/>
    </source>
</evidence>
<evidence type="ECO:0000256" key="13">
    <source>
        <dbReference type="ARBA" id="ARBA00023125"/>
    </source>
</evidence>
<dbReference type="NCBIfam" id="NF004397">
    <property type="entry name" value="PRK05755.1"/>
    <property type="match status" value="1"/>
</dbReference>
<keyword evidence="8" id="KW-0540">Nuclease</keyword>
<evidence type="ECO:0000256" key="12">
    <source>
        <dbReference type="ARBA" id="ARBA00022932"/>
    </source>
</evidence>
<dbReference type="SMART" id="SM00279">
    <property type="entry name" value="HhH2"/>
    <property type="match status" value="1"/>
</dbReference>
<dbReference type="InterPro" id="IPR008918">
    <property type="entry name" value="HhH2"/>
</dbReference>
<evidence type="ECO:0000256" key="14">
    <source>
        <dbReference type="ARBA" id="ARBA00023204"/>
    </source>
</evidence>
<dbReference type="InterPro" id="IPR020045">
    <property type="entry name" value="DNA_polI_H3TH"/>
</dbReference>
<evidence type="ECO:0000259" key="20">
    <source>
        <dbReference type="SMART" id="SM00482"/>
    </source>
</evidence>
<name>A0A356LCD0_9BURK</name>
<dbReference type="PANTHER" id="PTHR10133">
    <property type="entry name" value="DNA POLYMERASE I"/>
    <property type="match status" value="1"/>
</dbReference>
<dbReference type="Gene3D" id="1.20.1060.10">
    <property type="entry name" value="Taq DNA Polymerase, Chain T, domain 4"/>
    <property type="match status" value="1"/>
</dbReference>
<dbReference type="InterPro" id="IPR036279">
    <property type="entry name" value="5-3_exonuclease_C_sf"/>
</dbReference>
<comment type="function">
    <text evidence="17">In addition to polymerase activity, this DNA polymerase exhibits 3'-5' and 5'-3' exonuclease activity.</text>
</comment>
<keyword evidence="13 17" id="KW-0238">DNA-binding</keyword>
<dbReference type="SMART" id="SM00475">
    <property type="entry name" value="53EXOc"/>
    <property type="match status" value="1"/>
</dbReference>
<keyword evidence="7 17" id="KW-0235">DNA replication</keyword>
<evidence type="ECO:0000256" key="6">
    <source>
        <dbReference type="ARBA" id="ARBA00022695"/>
    </source>
</evidence>
<keyword evidence="12 17" id="KW-0239">DNA-directed DNA polymerase</keyword>
<proteinExistence type="inferred from homology"/>
<reference evidence="21 22" key="1">
    <citation type="journal article" date="2018" name="Nat. Biotechnol.">
        <title>A standardized bacterial taxonomy based on genome phylogeny substantially revises the tree of life.</title>
        <authorList>
            <person name="Parks D.H."/>
            <person name="Chuvochina M."/>
            <person name="Waite D.W."/>
            <person name="Rinke C."/>
            <person name="Skarshewski A."/>
            <person name="Chaumeil P.A."/>
            <person name="Hugenholtz P."/>
        </authorList>
    </citation>
    <scope>NUCLEOTIDE SEQUENCE [LARGE SCALE GENOMIC DNA]</scope>
    <source>
        <strain evidence="21">UBA10707</strain>
    </source>
</reference>
<comment type="subunit">
    <text evidence="2">Single-chain monomer with multiple functions.</text>
</comment>
<dbReference type="SUPFAM" id="SSF47807">
    <property type="entry name" value="5' to 3' exonuclease, C-terminal subdomain"/>
    <property type="match status" value="1"/>
</dbReference>
<evidence type="ECO:0000256" key="2">
    <source>
        <dbReference type="ARBA" id="ARBA00011541"/>
    </source>
</evidence>
<dbReference type="SMART" id="SM00482">
    <property type="entry name" value="POLAc"/>
    <property type="match status" value="1"/>
</dbReference>
<evidence type="ECO:0000313" key="22">
    <source>
        <dbReference type="Proteomes" id="UP000264036"/>
    </source>
</evidence>
<evidence type="ECO:0000256" key="11">
    <source>
        <dbReference type="ARBA" id="ARBA00022839"/>
    </source>
</evidence>
<dbReference type="InterPro" id="IPR001098">
    <property type="entry name" value="DNA-dir_DNA_pol_A_palm_dom"/>
</dbReference>
<keyword evidence="9 17" id="KW-0227">DNA damage</keyword>
<protein>
    <recommendedName>
        <fullName evidence="4 16">DNA polymerase I</fullName>
        <ecNumber evidence="3 16">2.7.7.7</ecNumber>
    </recommendedName>
</protein>
<dbReference type="InterPro" id="IPR043502">
    <property type="entry name" value="DNA/RNA_pol_sf"/>
</dbReference>
<evidence type="ECO:0000256" key="3">
    <source>
        <dbReference type="ARBA" id="ARBA00012417"/>
    </source>
</evidence>
<dbReference type="GO" id="GO:0008409">
    <property type="term" value="F:5'-3' exonuclease activity"/>
    <property type="evidence" value="ECO:0007669"/>
    <property type="project" value="UniProtKB-UniRule"/>
</dbReference>
<organism evidence="21 22">
    <name type="scientific">Advenella kashmirensis</name>
    <dbReference type="NCBI Taxonomy" id="310575"/>
    <lineage>
        <taxon>Bacteria</taxon>
        <taxon>Pseudomonadati</taxon>
        <taxon>Pseudomonadota</taxon>
        <taxon>Betaproteobacteria</taxon>
        <taxon>Burkholderiales</taxon>
        <taxon>Alcaligenaceae</taxon>
    </lineage>
</organism>
<dbReference type="CDD" id="cd09859">
    <property type="entry name" value="PIN_53EXO"/>
    <property type="match status" value="1"/>
</dbReference>
<dbReference type="GO" id="GO:0003887">
    <property type="term" value="F:DNA-directed DNA polymerase activity"/>
    <property type="evidence" value="ECO:0007669"/>
    <property type="project" value="UniProtKB-UniRule"/>
</dbReference>
<evidence type="ECO:0000313" key="21">
    <source>
        <dbReference type="EMBL" id="HBP28660.1"/>
    </source>
</evidence>
<evidence type="ECO:0000256" key="16">
    <source>
        <dbReference type="NCBIfam" id="TIGR00593"/>
    </source>
</evidence>
<feature type="domain" description="DNA-directed DNA polymerase family A palm" evidence="20">
    <location>
        <begin position="664"/>
        <end position="869"/>
    </location>
</feature>
<dbReference type="CDD" id="cd08637">
    <property type="entry name" value="DNA_pol_A_pol_I_C"/>
    <property type="match status" value="1"/>
</dbReference>
<sequence length="905" mass="99562">MKKTLLLVDGSSYLYRAFYAMPDLRNARGEPTGALYGVINMMRKCIDDYKADYAACIFDAKGKTFRDDLYPEYKGDRPPMPDDLAVQTGPIHEAIRAMGWPVIAAPGVEADDVIATLADMAARSDIHTIISTGDKDLAQLVNSHISLVNTMTGENLDEAGVLAKFGVRPERIVDYLMLIGDNVDNVPGVAKVGPKTAVKWLNEYDSIDNLAANADKIKGVAGQNLRDAIAQFELTRNLITVRRDCELTEFMQGVQDLLPKPPDVPTLTAIYDRYGFRTWLRELTGDADRVPEQDARVAQNLPDTPAQVNYQTVDTAEKFDACLNAIKQAERVAIDTETTSLDPMRASLVGISLAIEPGSAWYIPLGHRGTGAGTQLDKTQTLAALRDWLQDERAAKILHNAKYDSHVFLNEGITLAGIEHDTMLMAYVLESHRNVGMQELAQRYLGRTGTTYEEICGKGARQICFDEVDIETATHYAAEDADFTLQLFHALSPMLRDQEGLQRIYQLEVQVSRVLTLIERNGVRIDEAMLRLQSAQIGAKLVELENKAYELAGQPFNLNSTKQLGEILFGKMNLPVLRKTPKGAPSTDEDVLSKLAADYPLPRTLLDYRGLAKLKSTYTDKLPKMINAATGRVHTDYAQAAVITGRLASSDPNLQNIPVRTEEGRRIRMAFIPSDGGVIISADYSQIELRVMAHLSGDVNLQKSFQQGEDIHRATAGEVFGVAPEAVNAEQRRAAKAINFGLIYGMSAFGLAANLGITRDAAQTYIDRYFARYPGVADYMSRIKKEASAKGYVETVFGRRLWLPEINAKGPRRAGAERAAINAPMQGTSADLIKMAMVAVQAWLEKEKLASRLVMQVHDELVLDVPSSEQALVSQALPGLMCDVATLAVPLVAETGIGNNWEEAH</sequence>
<comment type="similarity">
    <text evidence="1 17">Belongs to the DNA polymerase type-A family.</text>
</comment>
<dbReference type="PANTHER" id="PTHR10133:SF27">
    <property type="entry name" value="DNA POLYMERASE NU"/>
    <property type="match status" value="1"/>
</dbReference>
<keyword evidence="6 17" id="KW-0548">Nucleotidyltransferase</keyword>
<dbReference type="Pfam" id="PF01367">
    <property type="entry name" value="5_3_exonuc"/>
    <property type="match status" value="1"/>
</dbReference>
<evidence type="ECO:0000256" key="4">
    <source>
        <dbReference type="ARBA" id="ARBA00020311"/>
    </source>
</evidence>
<dbReference type="EC" id="2.7.7.7" evidence="3 16"/>
<gene>
    <name evidence="17" type="primary">polA</name>
    <name evidence="21" type="ORF">DD666_04510</name>
</gene>
<dbReference type="CDD" id="cd06139">
    <property type="entry name" value="DNA_polA_I_Ecoli_like_exo"/>
    <property type="match status" value="1"/>
</dbReference>
<evidence type="ECO:0000256" key="9">
    <source>
        <dbReference type="ARBA" id="ARBA00022763"/>
    </source>
</evidence>
<dbReference type="InterPro" id="IPR002562">
    <property type="entry name" value="3'-5'_exonuclease_dom"/>
</dbReference>
<evidence type="ECO:0000256" key="10">
    <source>
        <dbReference type="ARBA" id="ARBA00022801"/>
    </source>
</evidence>
<dbReference type="AlphaFoldDB" id="A0A356LCD0"/>
<dbReference type="NCBIfam" id="TIGR00593">
    <property type="entry name" value="pola"/>
    <property type="match status" value="1"/>
</dbReference>
<dbReference type="GO" id="GO:0008408">
    <property type="term" value="F:3'-5' exonuclease activity"/>
    <property type="evidence" value="ECO:0007669"/>
    <property type="project" value="UniProtKB-UniRule"/>
</dbReference>
<dbReference type="Gene3D" id="3.40.50.1010">
    <property type="entry name" value="5'-nuclease"/>
    <property type="match status" value="1"/>
</dbReference>
<dbReference type="GO" id="GO:0006261">
    <property type="term" value="P:DNA-templated DNA replication"/>
    <property type="evidence" value="ECO:0007669"/>
    <property type="project" value="UniProtKB-UniRule"/>
</dbReference>